<accession>A0AAW2ZMS1</accession>
<evidence type="ECO:0000313" key="2">
    <source>
        <dbReference type="Proteomes" id="UP001431209"/>
    </source>
</evidence>
<evidence type="ECO:0000313" key="1">
    <source>
        <dbReference type="EMBL" id="KAL0489967.1"/>
    </source>
</evidence>
<protein>
    <submittedName>
        <fullName evidence="1">Synaptojanin</fullName>
    </submittedName>
</protein>
<dbReference type="AlphaFoldDB" id="A0AAW2ZMS1"/>
<organism evidence="1 2">
    <name type="scientific">Acrasis kona</name>
    <dbReference type="NCBI Taxonomy" id="1008807"/>
    <lineage>
        <taxon>Eukaryota</taxon>
        <taxon>Discoba</taxon>
        <taxon>Heterolobosea</taxon>
        <taxon>Tetramitia</taxon>
        <taxon>Eutetramitia</taxon>
        <taxon>Acrasidae</taxon>
        <taxon>Acrasis</taxon>
    </lineage>
</organism>
<name>A0AAW2ZMS1_9EUKA</name>
<keyword evidence="2" id="KW-1185">Reference proteome</keyword>
<dbReference type="EMBL" id="JAOPGA020001623">
    <property type="protein sequence ID" value="KAL0489967.1"/>
    <property type="molecule type" value="Genomic_DNA"/>
</dbReference>
<dbReference type="Gene3D" id="2.60.120.260">
    <property type="entry name" value="Galactose-binding domain-like"/>
    <property type="match status" value="1"/>
</dbReference>
<dbReference type="Gene3D" id="2.60.120.560">
    <property type="entry name" value="Exo-inulinase, domain 1"/>
    <property type="match status" value="1"/>
</dbReference>
<reference evidence="1 2" key="1">
    <citation type="submission" date="2024-03" db="EMBL/GenBank/DDBJ databases">
        <title>The Acrasis kona genome and developmental transcriptomes reveal deep origins of eukaryotic multicellular pathways.</title>
        <authorList>
            <person name="Sheikh S."/>
            <person name="Fu C.-J."/>
            <person name="Brown M.W."/>
            <person name="Baldauf S.L."/>
        </authorList>
    </citation>
    <scope>NUCLEOTIDE SEQUENCE [LARGE SCALE GENOMIC DNA]</scope>
    <source>
        <strain evidence="1 2">ATCC MYA-3509</strain>
    </source>
</reference>
<sequence>MFNKAVPPILRSTPLVDAPGHNGITISPNMVDQIIVYHARSVPFFSPGDRLPYLSRLFWNADKMFMESPTLAINAVPDWPLFTSVYRNSASKWIVKSGDWKFSEQVGFEYHQLSISCKDQKTPSVISPNAPPLLDYIFELNYKNLEKSSGGVTIRAIDIDQFNYLDVTIQSSRRSLTINAMFQSERMPEQIVKLIKDNYNEVNLHRITIIKRSSHVTIKLDDIIHSQILLKHIPASPSSVSLIVRNTTAVFSGISITHFYEHDFNDKLDSFWMVKDGEWSVDRGTLYQNSLSGLILRGQPTYTYELTCDVHLLDAINATSTSGVVAAYNSIDAEVVFVGFQKSYWPSAQLVVTRSKDGNTVESYSVPLPRGFLYDQSHNIRVSKQRDLFTVYLDNYEMLSHRFESLSGESYSGLYTQGTKASFDNMRWKRLGVDGNLLLNGGFETQFEGNPQINGNPWLFEGSVKPNMCCAHTGLFRAVFTYGKGFISQKLTCLPVGTYVVVVYLSGSSNQKIDLSILADGQAVSQVDSMKTLTGETAWEKHSLEFNLVKDTCDIVVVLSADITTRKSIIAADDFYLWMV</sequence>
<gene>
    <name evidence="1" type="ORF">AKO1_009304</name>
</gene>
<dbReference type="Proteomes" id="UP001431209">
    <property type="component" value="Unassembled WGS sequence"/>
</dbReference>
<proteinExistence type="predicted"/>
<comment type="caution">
    <text evidence="1">The sequence shown here is derived from an EMBL/GenBank/DDBJ whole genome shotgun (WGS) entry which is preliminary data.</text>
</comment>